<evidence type="ECO:0000256" key="5">
    <source>
        <dbReference type="ARBA" id="ARBA00023006"/>
    </source>
</evidence>
<organism evidence="7 8">
    <name type="scientific">Basidiobolus ranarum</name>
    <dbReference type="NCBI Taxonomy" id="34480"/>
    <lineage>
        <taxon>Eukaryota</taxon>
        <taxon>Fungi</taxon>
        <taxon>Fungi incertae sedis</taxon>
        <taxon>Zoopagomycota</taxon>
        <taxon>Entomophthoromycotina</taxon>
        <taxon>Basidiobolomycetes</taxon>
        <taxon>Basidiobolales</taxon>
        <taxon>Basidiobolaceae</taxon>
        <taxon>Basidiobolus</taxon>
    </lineage>
</organism>
<evidence type="ECO:0000256" key="6">
    <source>
        <dbReference type="ARBA" id="ARBA00029833"/>
    </source>
</evidence>
<dbReference type="PANTHER" id="PTHR14957:SF1">
    <property type="entry name" value="UBIQUITIN-LIKE-CONJUGATING ENZYME ATG10"/>
    <property type="match status" value="1"/>
</dbReference>
<proteinExistence type="inferred from homology"/>
<comment type="similarity">
    <text evidence="1">Belongs to the ATG10 family.</text>
</comment>
<reference evidence="7 8" key="1">
    <citation type="submission" date="2023-04" db="EMBL/GenBank/DDBJ databases">
        <title>Genome of Basidiobolus ranarum AG-B5.</title>
        <authorList>
            <person name="Stajich J.E."/>
            <person name="Carter-House D."/>
            <person name="Gryganskyi A."/>
        </authorList>
    </citation>
    <scope>NUCLEOTIDE SEQUENCE [LARGE SCALE GENOMIC DNA]</scope>
    <source>
        <strain evidence="7 8">AG-B5</strain>
    </source>
</reference>
<keyword evidence="7" id="KW-0012">Acyltransferase</keyword>
<gene>
    <name evidence="7" type="primary">ATG10</name>
    <name evidence="7" type="ORF">K7432_000305</name>
</gene>
<keyword evidence="5" id="KW-0072">Autophagy</keyword>
<name>A0ABR2X4Y3_9FUNG</name>
<accession>A0ABR2X4Y3</accession>
<dbReference type="Gene3D" id="3.30.1460.50">
    <property type="match status" value="1"/>
</dbReference>
<evidence type="ECO:0000256" key="1">
    <source>
        <dbReference type="ARBA" id="ARBA00005696"/>
    </source>
</evidence>
<protein>
    <recommendedName>
        <fullName evidence="2">Ubiquitin-like-conjugating enzyme ATG10</fullName>
    </recommendedName>
    <alternativeName>
        <fullName evidence="6">Autophagy-related protein 10</fullName>
    </alternativeName>
</protein>
<evidence type="ECO:0000313" key="8">
    <source>
        <dbReference type="Proteomes" id="UP001479436"/>
    </source>
</evidence>
<dbReference type="PANTHER" id="PTHR14957">
    <property type="entry name" value="UBIQUITIN-LIKE-CONJUGATING ENZYME ATG10"/>
    <property type="match status" value="1"/>
</dbReference>
<comment type="caution">
    <text evidence="7">The sequence shown here is derived from an EMBL/GenBank/DDBJ whole genome shotgun (WGS) entry which is preliminary data.</text>
</comment>
<evidence type="ECO:0000313" key="7">
    <source>
        <dbReference type="EMBL" id="KAK9768786.1"/>
    </source>
</evidence>
<keyword evidence="4" id="KW-0833">Ubl conjugation pathway</keyword>
<keyword evidence="8" id="KW-1185">Reference proteome</keyword>
<dbReference type="EMBL" id="JASJQH010000005">
    <property type="protein sequence ID" value="KAK9768786.1"/>
    <property type="molecule type" value="Genomic_DNA"/>
</dbReference>
<evidence type="ECO:0000256" key="4">
    <source>
        <dbReference type="ARBA" id="ARBA00022786"/>
    </source>
</evidence>
<dbReference type="GO" id="GO:0003985">
    <property type="term" value="F:acetyl-CoA C-acetyltransferase activity"/>
    <property type="evidence" value="ECO:0007669"/>
    <property type="project" value="UniProtKB-EC"/>
</dbReference>
<dbReference type="InterPro" id="IPR007135">
    <property type="entry name" value="Atg3/Atg10"/>
</dbReference>
<dbReference type="Pfam" id="PF03987">
    <property type="entry name" value="Autophagy_act_C"/>
    <property type="match status" value="1"/>
</dbReference>
<sequence length="201" mass="23201">MITLTRVQFELACKHFIEQGVSLGNNVWQWQETKHSFMKVGYLEYRKTQVITEFTTSEETIELSEIELEENDSSRFDIGENGKILWNLEYHIVYSPTYEVPEIYVRGWSDEGSYLSDSQILQLTSAHLRDDIQKVKYGGGLTCMEHPILRTPFYRLHPCETASVLKEVIGEKELSLTSYIPTYINLIGPSVGLSLSLEYFV</sequence>
<evidence type="ECO:0000256" key="2">
    <source>
        <dbReference type="ARBA" id="ARBA00021099"/>
    </source>
</evidence>
<dbReference type="Proteomes" id="UP001479436">
    <property type="component" value="Unassembled WGS sequence"/>
</dbReference>
<keyword evidence="3 7" id="KW-0808">Transferase</keyword>
<evidence type="ECO:0000256" key="3">
    <source>
        <dbReference type="ARBA" id="ARBA00022679"/>
    </source>
</evidence>